<dbReference type="EMBL" id="MG702567">
    <property type="protein sequence ID" value="AUO15313.1"/>
    <property type="molecule type" value="Genomic_DNA"/>
</dbReference>
<dbReference type="Proteomes" id="UP000267352">
    <property type="component" value="Segment"/>
</dbReference>
<reference evidence="1" key="1">
    <citation type="submission" date="2017-12" db="EMBL/GenBank/DDBJ databases">
        <authorList>
            <person name="Katneni V.K."/>
            <person name="Shekhar M.S."/>
            <person name="Otta S.K."/>
            <person name="Karthic K."/>
            <person name="Jangam A.K."/>
            <person name="Gopikrishna G."/>
            <person name="Vijayan K.K."/>
        </authorList>
    </citation>
    <scope>NUCLEOTIDE SEQUENCE [LARGE SCALE GENOMIC DNA]</scope>
    <source>
        <strain evidence="1">IN_AP4RU</strain>
    </source>
</reference>
<reference evidence="1" key="2">
    <citation type="journal article" date="2018" name="Genome Announc.">
        <title>First Report of a Complete Genome Sequence of White spot syndrome virus from India.</title>
        <authorList>
            <person name="Vinaya Kumar K."/>
            <person name="Shekhar M.S."/>
            <person name="Otta S.K."/>
            <person name="Karthic K."/>
            <person name="Ashok Kumar J."/>
            <person name="Gopikrishna G."/>
            <person name="Vijayan K.K."/>
        </authorList>
    </citation>
    <scope>NUCLEOTIDE SEQUENCE</scope>
    <source>
        <strain evidence="1">IN_AP4RU</strain>
    </source>
</reference>
<accession>A0A2I6SCM5</accession>
<evidence type="ECO:0000313" key="1">
    <source>
        <dbReference type="EMBL" id="AUO15313.1"/>
    </source>
</evidence>
<proteinExistence type="predicted"/>
<sequence>MGSLKTASSRAFFPLNIKSITTKIVIDAINQPVRKMLVDHLYHFKEMQNVVEKYKDDSDEKLSVILKSKKSQRI</sequence>
<name>A0A2I6SCM5_9VIRU</name>
<organism evidence="1">
    <name type="scientific">White spot syndrome virus</name>
    <dbReference type="NCBI Taxonomy" id="342409"/>
    <lineage>
        <taxon>Viruses</taxon>
        <taxon>Viruses incertae sedis</taxon>
        <taxon>Naldaviricetes</taxon>
        <taxon>Nimaviridae</taxon>
        <taxon>Whispovirus</taxon>
    </lineage>
</organism>
<protein>
    <submittedName>
        <fullName evidence="1">WSSV604</fullName>
    </submittedName>
</protein>